<dbReference type="eggNOG" id="COG4735">
    <property type="taxonomic scope" value="Bacteria"/>
</dbReference>
<evidence type="ECO:0000313" key="3">
    <source>
        <dbReference type="EMBL" id="ALJ59098.1"/>
    </source>
</evidence>
<dbReference type="RefSeq" id="WP_007218753.1">
    <property type="nucleotide sequence ID" value="NZ_CABMLT010000017.1"/>
</dbReference>
<evidence type="ECO:0000313" key="5">
    <source>
        <dbReference type="EMBL" id="KAA5423637.1"/>
    </source>
</evidence>
<organism evidence="3 7">
    <name type="scientific">Bacteroides cellulosilyticus</name>
    <dbReference type="NCBI Taxonomy" id="246787"/>
    <lineage>
        <taxon>Bacteria</taxon>
        <taxon>Pseudomonadati</taxon>
        <taxon>Bacteroidota</taxon>
        <taxon>Bacteroidia</taxon>
        <taxon>Bacteroidales</taxon>
        <taxon>Bacteroidaceae</taxon>
        <taxon>Bacteroides</taxon>
    </lineage>
</organism>
<dbReference type="Proteomes" id="UP000448877">
    <property type="component" value="Unassembled WGS sequence"/>
</dbReference>
<feature type="transmembrane region" description="Helical" evidence="1">
    <location>
        <begin position="347"/>
        <end position="366"/>
    </location>
</feature>
<evidence type="ECO:0000259" key="2">
    <source>
        <dbReference type="Pfam" id="PF19904"/>
    </source>
</evidence>
<reference evidence="6" key="3">
    <citation type="submission" date="2023-08" db="EMBL/GenBank/DDBJ databases">
        <title>Reintroducing virulent viruses to syntetic microbiomes.</title>
        <authorList>
            <person name="Wilde J."/>
            <person name="Boyes R."/>
            <person name="Robinson A.V."/>
            <person name="Daisley B.A."/>
            <person name="Allen-Vercoe E."/>
        </authorList>
    </citation>
    <scope>NUCLEOTIDE SEQUENCE</scope>
    <source>
        <strain evidence="6">225I_12FAA</strain>
    </source>
</reference>
<dbReference type="AlphaFoldDB" id="A0A0P0GM08"/>
<evidence type="ECO:0000313" key="9">
    <source>
        <dbReference type="Proteomes" id="UP000448877"/>
    </source>
</evidence>
<dbReference type="Proteomes" id="UP000325055">
    <property type="component" value="Unassembled WGS sequence"/>
</dbReference>
<dbReference type="Proteomes" id="UP001266995">
    <property type="component" value="Unassembled WGS sequence"/>
</dbReference>
<protein>
    <submittedName>
        <fullName evidence="6">DUF6377 domain-containing protein</fullName>
    </submittedName>
</protein>
<keyword evidence="1" id="KW-0812">Transmembrane</keyword>
<dbReference type="KEGG" id="bcel:BcellWH2_01845"/>
<dbReference type="InterPro" id="IPR045957">
    <property type="entry name" value="DUF6377"/>
</dbReference>
<proteinExistence type="predicted"/>
<dbReference type="GeneID" id="66306723"/>
<accession>A0A0P0GM08</accession>
<dbReference type="EMBL" id="CP012801">
    <property type="protein sequence ID" value="ALJ59098.1"/>
    <property type="molecule type" value="Genomic_DNA"/>
</dbReference>
<sequence length="570" mass="66289">MRHTFYTSICLCSLFSLVLFVMCLAGCTGQQSPISFYRKPLMTLDSLIALRPRFQAEKEQEIKAAKKKLGSLPASSPKRYELNKEIQQLYRGYICDSLIYYIYENIRLSRQLKDHEKTLESEMSLAVYLAKSGMYLEALVLMDSIKRADVNDELLDLYYRAYNLIYRQKAYISKDKVLAERVFAPLAKVYQDSLFAVVDSGSTIYYDVHIQKYMDEKKFTEALKLSENRLAMLTPGDREYAAVWYNIGDVKNMMGDMTGFFEAMMNSAIEDMKHCIKDHASLHRIARTLYDWDEVSRAASYIQICMEDVYFYNANLRSLQIAKTLPVVTQAYEKKNQSYIMSLRTKVVVIFLLLFFCVGILIVVVVQKNKLSRMHRKLQESNDSLNVLSHKLADANTHLNEVNNELVENNYIKENYVAHFIRLSSEYIGKNQKFRLEVNKALRKGKVEDALRMTLYAGTDDEELEEFYANFDEAFLSIFPHFIEEYNKLMAEENRVVLTDKQKERKMLTSELRVFALIRLGFNDSATIARMLRYSINTIYNIRSKVKNKAIVSKDSFESLIMKIGMLSME</sequence>
<dbReference type="PATRIC" id="fig|246787.4.peg.1903"/>
<keyword evidence="1" id="KW-1133">Transmembrane helix</keyword>
<dbReference type="STRING" id="246787.BcellWH2_01845"/>
<dbReference type="Pfam" id="PF19904">
    <property type="entry name" value="DUF6377"/>
    <property type="match status" value="1"/>
</dbReference>
<evidence type="ECO:0000313" key="6">
    <source>
        <dbReference type="EMBL" id="MDT4514169.1"/>
    </source>
</evidence>
<reference evidence="8 9" key="2">
    <citation type="journal article" date="2019" name="Nat. Med.">
        <title>A library of human gut bacterial isolates paired with longitudinal multiomics data enables mechanistic microbiome research.</title>
        <authorList>
            <person name="Poyet M."/>
            <person name="Groussin M."/>
            <person name="Gibbons S.M."/>
            <person name="Avila-Pacheco J."/>
            <person name="Jiang X."/>
            <person name="Kearney S.M."/>
            <person name="Perrotta A.R."/>
            <person name="Berdy B."/>
            <person name="Zhao S."/>
            <person name="Lieberman T.D."/>
            <person name="Swanson P.K."/>
            <person name="Smith M."/>
            <person name="Roesemann S."/>
            <person name="Alexander J.E."/>
            <person name="Rich S.A."/>
            <person name="Livny J."/>
            <person name="Vlamakis H."/>
            <person name="Clish C."/>
            <person name="Bullock K."/>
            <person name="Deik A."/>
            <person name="Scott J."/>
            <person name="Pierce K.A."/>
            <person name="Xavier R.J."/>
            <person name="Alm E.J."/>
        </authorList>
    </citation>
    <scope>NUCLEOTIDE SEQUENCE [LARGE SCALE GENOMIC DNA]</scope>
    <source>
        <strain evidence="5 9">BIOML-A6</strain>
        <strain evidence="4 8">BIOML-A7</strain>
    </source>
</reference>
<dbReference type="Proteomes" id="UP000061809">
    <property type="component" value="Chromosome"/>
</dbReference>
<evidence type="ECO:0000256" key="1">
    <source>
        <dbReference type="SAM" id="Phobius"/>
    </source>
</evidence>
<evidence type="ECO:0000313" key="7">
    <source>
        <dbReference type="Proteomes" id="UP000061809"/>
    </source>
</evidence>
<evidence type="ECO:0000313" key="4">
    <source>
        <dbReference type="EMBL" id="KAA5410911.1"/>
    </source>
</evidence>
<evidence type="ECO:0000313" key="8">
    <source>
        <dbReference type="Proteomes" id="UP000325055"/>
    </source>
</evidence>
<feature type="domain" description="DUF6377" evidence="2">
    <location>
        <begin position="271"/>
        <end position="529"/>
    </location>
</feature>
<dbReference type="EMBL" id="JAVSNH010000002">
    <property type="protein sequence ID" value="MDT4514169.1"/>
    <property type="molecule type" value="Genomic_DNA"/>
</dbReference>
<dbReference type="EMBL" id="VVYW01000002">
    <property type="protein sequence ID" value="KAA5410911.1"/>
    <property type="molecule type" value="Genomic_DNA"/>
</dbReference>
<gene>
    <name evidence="3" type="ORF">BcellWH2_01845</name>
    <name evidence="5" type="ORF">F2Y81_00370</name>
    <name evidence="4" type="ORF">F2Y86_03235</name>
    <name evidence="6" type="ORF">RO785_24710</name>
</gene>
<dbReference type="EMBL" id="VVYV01000001">
    <property type="protein sequence ID" value="KAA5423637.1"/>
    <property type="molecule type" value="Genomic_DNA"/>
</dbReference>
<keyword evidence="1" id="KW-0472">Membrane</keyword>
<name>A0A0P0GM08_9BACE</name>
<reference evidence="3 7" key="1">
    <citation type="journal article" date="2015" name="Science">
        <title>Genetic determinants of in vivo fitness and diet responsiveness in multiple human gut Bacteroides.</title>
        <authorList>
            <person name="Wu M."/>
            <person name="McNulty N.P."/>
            <person name="Rodionov D.A."/>
            <person name="Khoroshkin M.S."/>
            <person name="Griffin N.W."/>
            <person name="Cheng J."/>
            <person name="Latreille P."/>
            <person name="Kerstetter R.A."/>
            <person name="Terrapon N."/>
            <person name="Henrissat B."/>
            <person name="Osterman A.L."/>
            <person name="Gordon J.I."/>
        </authorList>
    </citation>
    <scope>NUCLEOTIDE SEQUENCE [LARGE SCALE GENOMIC DNA]</scope>
    <source>
        <strain evidence="3 7">WH2</strain>
    </source>
</reference>